<proteinExistence type="predicted"/>
<dbReference type="EMBL" id="CP036291">
    <property type="protein sequence ID" value="QDU91568.1"/>
    <property type="molecule type" value="Genomic_DNA"/>
</dbReference>
<accession>A0A518DJD0</accession>
<dbReference type="KEGG" id="pnd:Pla175_49970"/>
<dbReference type="RefSeq" id="WP_145291738.1">
    <property type="nucleotide sequence ID" value="NZ_CP036291.1"/>
</dbReference>
<keyword evidence="1" id="KW-0732">Signal</keyword>
<keyword evidence="3" id="KW-1185">Reference proteome</keyword>
<dbReference type="Proteomes" id="UP000317429">
    <property type="component" value="Chromosome"/>
</dbReference>
<evidence type="ECO:0000313" key="3">
    <source>
        <dbReference type="Proteomes" id="UP000317429"/>
    </source>
</evidence>
<feature type="signal peptide" evidence="1">
    <location>
        <begin position="1"/>
        <end position="21"/>
    </location>
</feature>
<dbReference type="AlphaFoldDB" id="A0A518DJD0"/>
<dbReference type="OrthoDB" id="264698at2"/>
<sequence precursor="true">MQRLFFYGLVLVGLPVAGVCAHGPQIQVTQEGGKVVTRSLIGDGPYSDSATPERSVYVMPLAPHNGAWYARPNPGLVPDPLNPGSFAPHYYSGPGFAPGYGATFDTGSVLSVGFTTGLQKWDGAAFVDAGDAQLRGFQGSNPAAPSAAMFTQDGAPSLAMLSVPVSADPETHGTIRYSLEGDAAPLGIYLASLSLATSQSGVGASDAYHFVLFRGVGQAELGAAVASLGYAPALVQVVPEPAAGACLAVAALSAVGLLRRRRT</sequence>
<evidence type="ECO:0008006" key="4">
    <source>
        <dbReference type="Google" id="ProtNLM"/>
    </source>
</evidence>
<gene>
    <name evidence="2" type="ORF">Pla175_49970</name>
</gene>
<protein>
    <recommendedName>
        <fullName evidence="4">PEP-CTERM protein-sorting domain-containing protein</fullName>
    </recommendedName>
</protein>
<feature type="chain" id="PRO_5022058023" description="PEP-CTERM protein-sorting domain-containing protein" evidence="1">
    <location>
        <begin position="22"/>
        <end position="263"/>
    </location>
</feature>
<reference evidence="2 3" key="1">
    <citation type="submission" date="2019-02" db="EMBL/GenBank/DDBJ databases">
        <title>Deep-cultivation of Planctomycetes and their phenomic and genomic characterization uncovers novel biology.</title>
        <authorList>
            <person name="Wiegand S."/>
            <person name="Jogler M."/>
            <person name="Boedeker C."/>
            <person name="Pinto D."/>
            <person name="Vollmers J."/>
            <person name="Rivas-Marin E."/>
            <person name="Kohn T."/>
            <person name="Peeters S.H."/>
            <person name="Heuer A."/>
            <person name="Rast P."/>
            <person name="Oberbeckmann S."/>
            <person name="Bunk B."/>
            <person name="Jeske O."/>
            <person name="Meyerdierks A."/>
            <person name="Storesund J.E."/>
            <person name="Kallscheuer N."/>
            <person name="Luecker S."/>
            <person name="Lage O.M."/>
            <person name="Pohl T."/>
            <person name="Merkel B.J."/>
            <person name="Hornburger P."/>
            <person name="Mueller R.-W."/>
            <person name="Bruemmer F."/>
            <person name="Labrenz M."/>
            <person name="Spormann A.M."/>
            <person name="Op den Camp H."/>
            <person name="Overmann J."/>
            <person name="Amann R."/>
            <person name="Jetten M.S.M."/>
            <person name="Mascher T."/>
            <person name="Medema M.H."/>
            <person name="Devos D.P."/>
            <person name="Kaster A.-K."/>
            <person name="Ovreas L."/>
            <person name="Rohde M."/>
            <person name="Galperin M.Y."/>
            <person name="Jogler C."/>
        </authorList>
    </citation>
    <scope>NUCLEOTIDE SEQUENCE [LARGE SCALE GENOMIC DNA]</scope>
    <source>
        <strain evidence="2 3">Pla175</strain>
    </source>
</reference>
<evidence type="ECO:0000256" key="1">
    <source>
        <dbReference type="SAM" id="SignalP"/>
    </source>
</evidence>
<name>A0A518DJD0_9BACT</name>
<evidence type="ECO:0000313" key="2">
    <source>
        <dbReference type="EMBL" id="QDU91568.1"/>
    </source>
</evidence>
<organism evidence="2 3">
    <name type="scientific">Pirellulimonas nuda</name>
    <dbReference type="NCBI Taxonomy" id="2528009"/>
    <lineage>
        <taxon>Bacteria</taxon>
        <taxon>Pseudomonadati</taxon>
        <taxon>Planctomycetota</taxon>
        <taxon>Planctomycetia</taxon>
        <taxon>Pirellulales</taxon>
        <taxon>Lacipirellulaceae</taxon>
        <taxon>Pirellulimonas</taxon>
    </lineage>
</organism>